<dbReference type="AlphaFoldDB" id="A0A4P6X2K8"/>
<name>A0A4P6X2K8_HYDPS</name>
<sequence length="279" mass="30034" precursor="true">MSSAFSPRSSRLWGPLLALILSACASAPSPSAEGADDTTAEADEASPKQRPVILDGTAWQASNHIDGAAPTSPWEHQVFMSRRPTRYQATEHEGRPAVRAEAMGSNSTLNLLLKPAPGAQAKRLHFSLFVPALNPAFNLGEKGEDDSVARLILSFDGDRHNGTWKARDHIVSELSGLIAGKPLPYASIMYVWDNRYPAGTVIPNPYTGRIRQIVVESGPARLNQWVDFDRDVEADFRLAFGEAPGPMIGLGLMTDSNNSGAAVTAWYGPLQLTMSAPAN</sequence>
<feature type="signal peptide" evidence="2">
    <location>
        <begin position="1"/>
        <end position="27"/>
    </location>
</feature>
<feature type="region of interest" description="Disordered" evidence="1">
    <location>
        <begin position="28"/>
        <end position="50"/>
    </location>
</feature>
<evidence type="ECO:0000256" key="2">
    <source>
        <dbReference type="SAM" id="SignalP"/>
    </source>
</evidence>
<dbReference type="Proteomes" id="UP000293912">
    <property type="component" value="Chromosome"/>
</dbReference>
<reference evidence="3 4" key="1">
    <citation type="submission" date="2019-03" db="EMBL/GenBank/DDBJ databases">
        <authorList>
            <person name="Sebastian G."/>
            <person name="Baumann P."/>
            <person name="Ruckert C."/>
            <person name="Kalinowski J."/>
            <person name="Nebel B."/>
            <person name="Takors R."/>
            <person name="Blombach B."/>
        </authorList>
    </citation>
    <scope>NUCLEOTIDE SEQUENCE [LARGE SCALE GENOMIC DNA]</scope>
    <source>
        <strain evidence="3 4">DSM 1084</strain>
    </source>
</reference>
<feature type="compositionally biased region" description="Acidic residues" evidence="1">
    <location>
        <begin position="34"/>
        <end position="44"/>
    </location>
</feature>
<keyword evidence="2" id="KW-0732">Signal</keyword>
<keyword evidence="4" id="KW-1185">Reference proteome</keyword>
<feature type="chain" id="PRO_5020735416" description="DUF3047 domain-containing protein" evidence="2">
    <location>
        <begin position="28"/>
        <end position="279"/>
    </location>
</feature>
<dbReference type="RefSeq" id="WP_133157292.1">
    <property type="nucleotide sequence ID" value="NZ_CP037867.1"/>
</dbReference>
<evidence type="ECO:0000313" key="4">
    <source>
        <dbReference type="Proteomes" id="UP000293912"/>
    </source>
</evidence>
<dbReference type="KEGG" id="hpse:HPF_16925"/>
<proteinExistence type="predicted"/>
<dbReference type="InterPro" id="IPR021409">
    <property type="entry name" value="DUF3047"/>
</dbReference>
<evidence type="ECO:0000313" key="3">
    <source>
        <dbReference type="EMBL" id="QBM29379.1"/>
    </source>
</evidence>
<accession>A0A4P6X2K8</accession>
<gene>
    <name evidence="3" type="ORF">HPF_16925</name>
</gene>
<evidence type="ECO:0008006" key="5">
    <source>
        <dbReference type="Google" id="ProtNLM"/>
    </source>
</evidence>
<evidence type="ECO:0000256" key="1">
    <source>
        <dbReference type="SAM" id="MobiDB-lite"/>
    </source>
</evidence>
<organism evidence="3 4">
    <name type="scientific">Hydrogenophaga pseudoflava</name>
    <name type="common">Pseudomonas carboxydoflava</name>
    <dbReference type="NCBI Taxonomy" id="47421"/>
    <lineage>
        <taxon>Bacteria</taxon>
        <taxon>Pseudomonadati</taxon>
        <taxon>Pseudomonadota</taxon>
        <taxon>Betaproteobacteria</taxon>
        <taxon>Burkholderiales</taxon>
        <taxon>Comamonadaceae</taxon>
        <taxon>Hydrogenophaga</taxon>
    </lineage>
</organism>
<dbReference type="EMBL" id="CP037867">
    <property type="protein sequence ID" value="QBM29379.1"/>
    <property type="molecule type" value="Genomic_DNA"/>
</dbReference>
<dbReference type="Pfam" id="PF11249">
    <property type="entry name" value="DUF3047"/>
    <property type="match status" value="1"/>
</dbReference>
<protein>
    <recommendedName>
        <fullName evidence="5">DUF3047 domain-containing protein</fullName>
    </recommendedName>
</protein>